<gene>
    <name evidence="1" type="primary">menH_2</name>
    <name evidence="1" type="ORF">CLVI_34110</name>
</gene>
<keyword evidence="2" id="KW-1185">Reference proteome</keyword>
<organism evidence="1 2">
    <name type="scientific">Clostridium vincentii</name>
    <dbReference type="NCBI Taxonomy" id="52704"/>
    <lineage>
        <taxon>Bacteria</taxon>
        <taxon>Bacillati</taxon>
        <taxon>Bacillota</taxon>
        <taxon>Clostridia</taxon>
        <taxon>Eubacteriales</taxon>
        <taxon>Clostridiaceae</taxon>
        <taxon>Clostridium</taxon>
    </lineage>
</organism>
<accession>A0A2T0B524</accession>
<dbReference type="OrthoDB" id="1643507at2"/>
<dbReference type="EC" id="4.2.99.20" evidence="1"/>
<dbReference type="Gene3D" id="3.40.50.1820">
    <property type="entry name" value="alpha/beta hydrolase"/>
    <property type="match status" value="1"/>
</dbReference>
<proteinExistence type="predicted"/>
<dbReference type="InterPro" id="IPR029058">
    <property type="entry name" value="AB_hydrolase_fold"/>
</dbReference>
<keyword evidence="1" id="KW-0456">Lyase</keyword>
<dbReference type="AlphaFoldDB" id="A0A2T0B524"/>
<comment type="caution">
    <text evidence="1">The sequence shown here is derived from an EMBL/GenBank/DDBJ whole genome shotgun (WGS) entry which is preliminary data.</text>
</comment>
<evidence type="ECO:0000313" key="1">
    <source>
        <dbReference type="EMBL" id="PRR79001.1"/>
    </source>
</evidence>
<name>A0A2T0B524_9CLOT</name>
<protein>
    <submittedName>
        <fullName evidence="1">2-succinyl-6-hydroxy-2, 4-cyclohexadiene-1-carboxylate synthase</fullName>
        <ecNumber evidence="1">4.2.99.20</ecNumber>
    </submittedName>
</protein>
<sequence>MRFIEYGNNKNKLLIFINGTLMPWQMWTPQIQYFSKDYFVIIPVLDGHDTETKSIFTTVEKSAADIEEYCIVNYGANIYAVCGSSMGGVIASILVSNNVLQFQKVILESAPLVPMNKLAICFWKISQVNQVRNIKKRNPKTLKQYKNMYPDNLFDDVLNTIDVIDEKTVSNFCNSTFKYQMPNNINTDNVKIAYWHGTTSMEMLSKNSAKFLKKNYPQIEIKAFENYNHCELSVNHPEQYIEEVEKIL</sequence>
<dbReference type="SUPFAM" id="SSF53474">
    <property type="entry name" value="alpha/beta-Hydrolases"/>
    <property type="match status" value="1"/>
</dbReference>
<evidence type="ECO:0000313" key="2">
    <source>
        <dbReference type="Proteomes" id="UP000239471"/>
    </source>
</evidence>
<dbReference type="RefSeq" id="WP_106061384.1">
    <property type="nucleotide sequence ID" value="NZ_PVXQ01000072.1"/>
</dbReference>
<dbReference type="GO" id="GO:0070205">
    <property type="term" value="F:2-succinyl-6-hydroxy-2,4-cyclohexadiene-1-carboxylate synthase activity"/>
    <property type="evidence" value="ECO:0007669"/>
    <property type="project" value="UniProtKB-EC"/>
</dbReference>
<reference evidence="1 2" key="1">
    <citation type="submission" date="2018-03" db="EMBL/GenBank/DDBJ databases">
        <title>Genome sequence of Clostridium vincentii DSM 10228.</title>
        <authorList>
            <person name="Poehlein A."/>
            <person name="Daniel R."/>
        </authorList>
    </citation>
    <scope>NUCLEOTIDE SEQUENCE [LARGE SCALE GENOMIC DNA]</scope>
    <source>
        <strain evidence="1 2">DSM 10228</strain>
    </source>
</reference>
<dbReference type="EMBL" id="PVXQ01000072">
    <property type="protein sequence ID" value="PRR79001.1"/>
    <property type="molecule type" value="Genomic_DNA"/>
</dbReference>
<dbReference type="Proteomes" id="UP000239471">
    <property type="component" value="Unassembled WGS sequence"/>
</dbReference>